<accession>A0A3S5AT97</accession>
<reference evidence="2" key="1">
    <citation type="submission" date="2018-11" db="EMBL/GenBank/DDBJ databases">
        <authorList>
            <consortium name="Pathogen Informatics"/>
        </authorList>
    </citation>
    <scope>NUCLEOTIDE SEQUENCE</scope>
</reference>
<evidence type="ECO:0000256" key="1">
    <source>
        <dbReference type="SAM" id="MobiDB-lite"/>
    </source>
</evidence>
<evidence type="ECO:0000313" key="2">
    <source>
        <dbReference type="EMBL" id="VEL27869.1"/>
    </source>
</evidence>
<comment type="caution">
    <text evidence="2">The sequence shown here is derived from an EMBL/GenBank/DDBJ whole genome shotgun (WGS) entry which is preliminary data.</text>
</comment>
<dbReference type="EMBL" id="CAAALY010090517">
    <property type="protein sequence ID" value="VEL27869.1"/>
    <property type="molecule type" value="Genomic_DNA"/>
</dbReference>
<organism evidence="2 3">
    <name type="scientific">Protopolystoma xenopodis</name>
    <dbReference type="NCBI Taxonomy" id="117903"/>
    <lineage>
        <taxon>Eukaryota</taxon>
        <taxon>Metazoa</taxon>
        <taxon>Spiralia</taxon>
        <taxon>Lophotrochozoa</taxon>
        <taxon>Platyhelminthes</taxon>
        <taxon>Monogenea</taxon>
        <taxon>Polyopisthocotylea</taxon>
        <taxon>Polystomatidea</taxon>
        <taxon>Polystomatidae</taxon>
        <taxon>Protopolystoma</taxon>
    </lineage>
</organism>
<feature type="region of interest" description="Disordered" evidence="1">
    <location>
        <begin position="44"/>
        <end position="67"/>
    </location>
</feature>
<dbReference type="Proteomes" id="UP000784294">
    <property type="component" value="Unassembled WGS sequence"/>
</dbReference>
<name>A0A3S5AT97_9PLAT</name>
<evidence type="ECO:0000313" key="3">
    <source>
        <dbReference type="Proteomes" id="UP000784294"/>
    </source>
</evidence>
<proteinExistence type="predicted"/>
<keyword evidence="3" id="KW-1185">Reference proteome</keyword>
<dbReference type="AlphaFoldDB" id="A0A3S5AT97"/>
<sequence>RASSGLLDTTFATDRIFSPGYGLKEEQFNDRGVGQVALLEVQQHSGSPTLTHSELPQANTAHTSSDSPHISAHLLEADIDMEAVEAGTELGVERRGFRLFGRTAPMDFFCRSDQMALASVGPLVTNESGLKRMELVSSSEAACCSNVWRVSSATCLSRKKTGAQLSCGSSLLSDGPYDKNSPTLYSLGDEQTTFLGETQHRLAHSPEDGLDRQYDPDFGLIDSEVGGPMLEVDSEHAAIDARLVGATLLEEASRSNNEGINNDATKDESGLTQTTLYKVLGGPLPSRALNRCAAQGSVLELADMNLANPNNSTRPFLSILTPSAQIATCSLSEPIALIEPSSYNNFAETQEPITPNLVGDQEKAEHRGAKSLGEKGEIKLDIIRSKRENRTHRLAPTGLGNDPVRLTPRSIEDSFPCSHHPPCLIAFSSTTLFHPIQLFNPQRYLQQQQSSTLLQSWTTGLAS</sequence>
<feature type="non-terminal residue" evidence="2">
    <location>
        <position position="1"/>
    </location>
</feature>
<protein>
    <submittedName>
        <fullName evidence="2">Uncharacterized protein</fullName>
    </submittedName>
</protein>
<gene>
    <name evidence="2" type="ORF">PXEA_LOCUS21309</name>
</gene>